<reference evidence="1 2" key="2">
    <citation type="journal article" date="2023" name="Mol. Biol. Evol.">
        <title>Genomics of Secondarily Temperate Adaptation in the Only Non-Antarctic Icefish.</title>
        <authorList>
            <person name="Rivera-Colon A.G."/>
            <person name="Rayamajhi N."/>
            <person name="Minhas B.F."/>
            <person name="Madrigal G."/>
            <person name="Bilyk K.T."/>
            <person name="Yoon V."/>
            <person name="Hune M."/>
            <person name="Gregory S."/>
            <person name="Cheng C.H.C."/>
            <person name="Catchen J.M."/>
        </authorList>
    </citation>
    <scope>NUCLEOTIDE SEQUENCE [LARGE SCALE GENOMIC DNA]</scope>
    <source>
        <strain evidence="1">JMC-PN-2008</strain>
    </source>
</reference>
<name>A0AAN8AUC2_ELEMC</name>
<accession>A0AAN8AUC2</accession>
<comment type="caution">
    <text evidence="1">The sequence shown here is derived from an EMBL/GenBank/DDBJ whole genome shotgun (WGS) entry which is preliminary data.</text>
</comment>
<sequence>MYQRSDGKTDEAITPHSRTLRSPVPHRCVLSIMPRVCHMPLLSSAQCHGVPQGPRRSSLSSASVEPLTGALWITRLENLQQQYDPKNLLLIKL</sequence>
<dbReference type="Proteomes" id="UP001346869">
    <property type="component" value="Unassembled WGS sequence"/>
</dbReference>
<reference evidence="1 2" key="1">
    <citation type="journal article" date="2023" name="Genes (Basel)">
        <title>Chromosome-Level Genome Assembly and Circadian Gene Repertoire of the Patagonia Blennie Eleginops maclovinus-The Closest Ancestral Proxy of Antarctic Cryonotothenioids.</title>
        <authorList>
            <person name="Cheng C.C."/>
            <person name="Rivera-Colon A.G."/>
            <person name="Minhas B.F."/>
            <person name="Wilson L."/>
            <person name="Rayamajhi N."/>
            <person name="Vargas-Chacoff L."/>
            <person name="Catchen J.M."/>
        </authorList>
    </citation>
    <scope>NUCLEOTIDE SEQUENCE [LARGE SCALE GENOMIC DNA]</scope>
    <source>
        <strain evidence="1">JMC-PN-2008</strain>
    </source>
</reference>
<evidence type="ECO:0000313" key="2">
    <source>
        <dbReference type="Proteomes" id="UP001346869"/>
    </source>
</evidence>
<organism evidence="1 2">
    <name type="scientific">Eleginops maclovinus</name>
    <name type="common">Patagonian blennie</name>
    <name type="synonym">Eleginus maclovinus</name>
    <dbReference type="NCBI Taxonomy" id="56733"/>
    <lineage>
        <taxon>Eukaryota</taxon>
        <taxon>Metazoa</taxon>
        <taxon>Chordata</taxon>
        <taxon>Craniata</taxon>
        <taxon>Vertebrata</taxon>
        <taxon>Euteleostomi</taxon>
        <taxon>Actinopterygii</taxon>
        <taxon>Neopterygii</taxon>
        <taxon>Teleostei</taxon>
        <taxon>Neoteleostei</taxon>
        <taxon>Acanthomorphata</taxon>
        <taxon>Eupercaria</taxon>
        <taxon>Perciformes</taxon>
        <taxon>Notothenioidei</taxon>
        <taxon>Eleginopidae</taxon>
        <taxon>Eleginops</taxon>
    </lineage>
</organism>
<proteinExistence type="predicted"/>
<protein>
    <submittedName>
        <fullName evidence="1">Uncharacterized protein</fullName>
    </submittedName>
</protein>
<evidence type="ECO:0000313" key="1">
    <source>
        <dbReference type="EMBL" id="KAK5867443.1"/>
    </source>
</evidence>
<keyword evidence="2" id="KW-1185">Reference proteome</keyword>
<dbReference type="EMBL" id="JAUZQC010000008">
    <property type="protein sequence ID" value="KAK5867443.1"/>
    <property type="molecule type" value="Genomic_DNA"/>
</dbReference>
<gene>
    <name evidence="1" type="ORF">PBY51_011935</name>
</gene>
<dbReference type="AlphaFoldDB" id="A0AAN8AUC2"/>